<organism evidence="1 2">
    <name type="scientific">Dreissena polymorpha</name>
    <name type="common">Zebra mussel</name>
    <name type="synonym">Mytilus polymorpha</name>
    <dbReference type="NCBI Taxonomy" id="45954"/>
    <lineage>
        <taxon>Eukaryota</taxon>
        <taxon>Metazoa</taxon>
        <taxon>Spiralia</taxon>
        <taxon>Lophotrochozoa</taxon>
        <taxon>Mollusca</taxon>
        <taxon>Bivalvia</taxon>
        <taxon>Autobranchia</taxon>
        <taxon>Heteroconchia</taxon>
        <taxon>Euheterodonta</taxon>
        <taxon>Imparidentia</taxon>
        <taxon>Neoheterodontei</taxon>
        <taxon>Myida</taxon>
        <taxon>Dreissenoidea</taxon>
        <taxon>Dreissenidae</taxon>
        <taxon>Dreissena</taxon>
    </lineage>
</organism>
<protein>
    <submittedName>
        <fullName evidence="1">Uncharacterized protein</fullName>
    </submittedName>
</protein>
<dbReference type="EMBL" id="JAIWYP010000013">
    <property type="protein sequence ID" value="KAH3721869.1"/>
    <property type="molecule type" value="Genomic_DNA"/>
</dbReference>
<evidence type="ECO:0000313" key="1">
    <source>
        <dbReference type="EMBL" id="KAH3721869.1"/>
    </source>
</evidence>
<comment type="caution">
    <text evidence="1">The sequence shown here is derived from an EMBL/GenBank/DDBJ whole genome shotgun (WGS) entry which is preliminary data.</text>
</comment>
<sequence length="54" mass="6304">MISPSGSTFTLLKPDFTGNARKSSHFRMGYECLFLRLNLIPNSPKPHWQRRKIQ</sequence>
<evidence type="ECO:0000313" key="2">
    <source>
        <dbReference type="Proteomes" id="UP000828390"/>
    </source>
</evidence>
<accession>A0A9D4CDU7</accession>
<reference evidence="1" key="2">
    <citation type="submission" date="2020-11" db="EMBL/GenBank/DDBJ databases">
        <authorList>
            <person name="McCartney M.A."/>
            <person name="Auch B."/>
            <person name="Kono T."/>
            <person name="Mallez S."/>
            <person name="Becker A."/>
            <person name="Gohl D.M."/>
            <person name="Silverstein K.A.T."/>
            <person name="Koren S."/>
            <person name="Bechman K.B."/>
            <person name="Herman A."/>
            <person name="Abrahante J.E."/>
            <person name="Garbe J."/>
        </authorList>
    </citation>
    <scope>NUCLEOTIDE SEQUENCE</scope>
    <source>
        <strain evidence="1">Duluth1</strain>
        <tissue evidence="1">Whole animal</tissue>
    </source>
</reference>
<reference evidence="1" key="1">
    <citation type="journal article" date="2019" name="bioRxiv">
        <title>The Genome of the Zebra Mussel, Dreissena polymorpha: A Resource for Invasive Species Research.</title>
        <authorList>
            <person name="McCartney M.A."/>
            <person name="Auch B."/>
            <person name="Kono T."/>
            <person name="Mallez S."/>
            <person name="Zhang Y."/>
            <person name="Obille A."/>
            <person name="Becker A."/>
            <person name="Abrahante J.E."/>
            <person name="Garbe J."/>
            <person name="Badalamenti J.P."/>
            <person name="Herman A."/>
            <person name="Mangelson H."/>
            <person name="Liachko I."/>
            <person name="Sullivan S."/>
            <person name="Sone E.D."/>
            <person name="Koren S."/>
            <person name="Silverstein K.A.T."/>
            <person name="Beckman K.B."/>
            <person name="Gohl D.M."/>
        </authorList>
    </citation>
    <scope>NUCLEOTIDE SEQUENCE</scope>
    <source>
        <strain evidence="1">Duluth1</strain>
        <tissue evidence="1">Whole animal</tissue>
    </source>
</reference>
<keyword evidence="2" id="KW-1185">Reference proteome</keyword>
<dbReference type="Proteomes" id="UP000828390">
    <property type="component" value="Unassembled WGS sequence"/>
</dbReference>
<name>A0A9D4CDU7_DREPO</name>
<gene>
    <name evidence="1" type="ORF">DPMN_064818</name>
</gene>
<proteinExistence type="predicted"/>
<dbReference type="AlphaFoldDB" id="A0A9D4CDU7"/>